<evidence type="ECO:0000256" key="4">
    <source>
        <dbReference type="ARBA" id="ARBA00022989"/>
    </source>
</evidence>
<dbReference type="NCBIfam" id="TIGR04211">
    <property type="entry name" value="SH3_and_anchor"/>
    <property type="match status" value="1"/>
</dbReference>
<evidence type="ECO:0000256" key="2">
    <source>
        <dbReference type="ARBA" id="ARBA00022692"/>
    </source>
</evidence>
<keyword evidence="4 7" id="KW-1133">Transmembrane helix</keyword>
<evidence type="ECO:0000256" key="5">
    <source>
        <dbReference type="ARBA" id="ARBA00023136"/>
    </source>
</evidence>
<dbReference type="Pfam" id="PF08239">
    <property type="entry name" value="SH3_3"/>
    <property type="match status" value="1"/>
</dbReference>
<feature type="transmembrane region" description="Helical" evidence="7">
    <location>
        <begin position="181"/>
        <end position="199"/>
    </location>
</feature>
<keyword evidence="2 7" id="KW-0812">Transmembrane</keyword>
<accession>A0ABV4TXK7</accession>
<evidence type="ECO:0000256" key="3">
    <source>
        <dbReference type="ARBA" id="ARBA00022729"/>
    </source>
</evidence>
<dbReference type="RefSeq" id="WP_373656847.1">
    <property type="nucleotide sequence ID" value="NZ_JBGUAW010000010.1"/>
</dbReference>
<dbReference type="InterPro" id="IPR003646">
    <property type="entry name" value="SH3-like_bac-type"/>
</dbReference>
<dbReference type="PIRSF" id="PIRSF006158">
    <property type="entry name" value="UCP006158_SH3"/>
    <property type="match status" value="1"/>
</dbReference>
<dbReference type="InterPro" id="IPR016476">
    <property type="entry name" value="SH3_dom_pro"/>
</dbReference>
<keyword evidence="6" id="KW-0175">Coiled coil</keyword>
<evidence type="ECO:0000313" key="11">
    <source>
        <dbReference type="Proteomes" id="UP001575181"/>
    </source>
</evidence>
<feature type="coiled-coil region" evidence="6">
    <location>
        <begin position="94"/>
        <end position="179"/>
    </location>
</feature>
<keyword evidence="3 8" id="KW-0732">Signal</keyword>
<dbReference type="SMART" id="SM00287">
    <property type="entry name" value="SH3b"/>
    <property type="match status" value="1"/>
</dbReference>
<comment type="subcellular location">
    <subcellularLocation>
        <location evidence="1">Membrane</location>
        <topology evidence="1">Single-pass membrane protein</topology>
    </subcellularLocation>
</comment>
<evidence type="ECO:0000259" key="9">
    <source>
        <dbReference type="PROSITE" id="PS51781"/>
    </source>
</evidence>
<comment type="caution">
    <text evidence="10">The sequence shown here is derived from an EMBL/GenBank/DDBJ whole genome shotgun (WGS) entry which is preliminary data.</text>
</comment>
<evidence type="ECO:0000256" key="6">
    <source>
        <dbReference type="SAM" id="Coils"/>
    </source>
</evidence>
<dbReference type="EMBL" id="JBGUAW010000010">
    <property type="protein sequence ID" value="MFA9462061.1"/>
    <property type="molecule type" value="Genomic_DNA"/>
</dbReference>
<sequence>MPRTLIILLALLTVSPVLSAQAETRYVSDQLKITLRDGKGLQHTILESLVSGTPVEILKVDRKNGYTYVRAPSGREGWVHTRFLMDEPAARNRIADMRKRMQRNQARMEKMEGQQEKLQALRKENGQLKAELKRIRELSKNAVALKERAESLEQRNQEQAEELQRLRKENNQLQDLSAQSWFTRGAGVIIAGMLVGLILPRIRFRKKRRYEF</sequence>
<dbReference type="Proteomes" id="UP001575181">
    <property type="component" value="Unassembled WGS sequence"/>
</dbReference>
<reference evidence="10 11" key="1">
    <citation type="submission" date="2024-08" db="EMBL/GenBank/DDBJ databases">
        <title>Whole-genome sequencing of halo(alkali)philic microorganisms from hypersaline lakes.</title>
        <authorList>
            <person name="Sorokin D.Y."/>
            <person name="Merkel A.Y."/>
            <person name="Messina E."/>
            <person name="Yakimov M."/>
        </authorList>
    </citation>
    <scope>NUCLEOTIDE SEQUENCE [LARGE SCALE GENOMIC DNA]</scope>
    <source>
        <strain evidence="10 11">Cl-TMA</strain>
    </source>
</reference>
<gene>
    <name evidence="10" type="ORF">ACERLL_14655</name>
</gene>
<protein>
    <submittedName>
        <fullName evidence="10">TIGR04211 family SH3 domain-containing protein</fullName>
    </submittedName>
</protein>
<evidence type="ECO:0000256" key="7">
    <source>
        <dbReference type="SAM" id="Phobius"/>
    </source>
</evidence>
<feature type="domain" description="SH3b" evidence="9">
    <location>
        <begin position="22"/>
        <end position="88"/>
    </location>
</feature>
<dbReference type="PROSITE" id="PS51781">
    <property type="entry name" value="SH3B"/>
    <property type="match status" value="1"/>
</dbReference>
<keyword evidence="11" id="KW-1185">Reference proteome</keyword>
<evidence type="ECO:0000256" key="8">
    <source>
        <dbReference type="SAM" id="SignalP"/>
    </source>
</evidence>
<dbReference type="Gene3D" id="2.30.30.40">
    <property type="entry name" value="SH3 Domains"/>
    <property type="match status" value="1"/>
</dbReference>
<evidence type="ECO:0000256" key="1">
    <source>
        <dbReference type="ARBA" id="ARBA00004167"/>
    </source>
</evidence>
<keyword evidence="5 7" id="KW-0472">Membrane</keyword>
<feature type="signal peptide" evidence="8">
    <location>
        <begin position="1"/>
        <end position="20"/>
    </location>
</feature>
<proteinExistence type="predicted"/>
<evidence type="ECO:0000313" key="10">
    <source>
        <dbReference type="EMBL" id="MFA9462061.1"/>
    </source>
</evidence>
<feature type="chain" id="PRO_5047340987" evidence="8">
    <location>
        <begin position="21"/>
        <end position="212"/>
    </location>
</feature>
<organism evidence="10 11">
    <name type="scientific">Thiohalorhabdus methylotrophus</name>
    <dbReference type="NCBI Taxonomy" id="3242694"/>
    <lineage>
        <taxon>Bacteria</taxon>
        <taxon>Pseudomonadati</taxon>
        <taxon>Pseudomonadota</taxon>
        <taxon>Gammaproteobacteria</taxon>
        <taxon>Thiohalorhabdales</taxon>
        <taxon>Thiohalorhabdaceae</taxon>
        <taxon>Thiohalorhabdus</taxon>
    </lineage>
</organism>
<name>A0ABV4TXK7_9GAMM</name>